<dbReference type="InterPro" id="IPR046894">
    <property type="entry name" value="MTaX1"/>
</dbReference>
<name>A0A844FD01_CLOSV</name>
<proteinExistence type="predicted"/>
<feature type="domain" description="Methylase-associated X1" evidence="1">
    <location>
        <begin position="56"/>
        <end position="166"/>
    </location>
</feature>
<evidence type="ECO:0000259" key="1">
    <source>
        <dbReference type="Pfam" id="PF20296"/>
    </source>
</evidence>
<evidence type="ECO:0000313" key="3">
    <source>
        <dbReference type="Proteomes" id="UP000462363"/>
    </source>
</evidence>
<organism evidence="2 3">
    <name type="scientific">Clostridium scindens (strain JCM 10418 / VPI 12708)</name>
    <dbReference type="NCBI Taxonomy" id="29347"/>
    <lineage>
        <taxon>Bacteria</taxon>
        <taxon>Bacillati</taxon>
        <taxon>Bacillota</taxon>
        <taxon>Clostridia</taxon>
        <taxon>Lachnospirales</taxon>
        <taxon>Lachnospiraceae</taxon>
    </lineage>
</organism>
<evidence type="ECO:0000313" key="2">
    <source>
        <dbReference type="EMBL" id="MSS41149.1"/>
    </source>
</evidence>
<dbReference type="Pfam" id="PF20296">
    <property type="entry name" value="MTaX1"/>
    <property type="match status" value="1"/>
</dbReference>
<dbReference type="RefSeq" id="WP_009247797.1">
    <property type="nucleotide sequence ID" value="NZ_AP024846.1"/>
</dbReference>
<dbReference type="Proteomes" id="UP000462363">
    <property type="component" value="Unassembled WGS sequence"/>
</dbReference>
<dbReference type="EMBL" id="VUMB01000027">
    <property type="protein sequence ID" value="MSS41149.1"/>
    <property type="molecule type" value="Genomic_DNA"/>
</dbReference>
<sequence length="428" mass="49674">MRGRTIVEQIDHDGNTYMDVDISLSAKGLFEVLKTYFPDIRKDNGMITGNFKDRPYSIRVKNITYLGIPHPVFKKRIQISGDLKNFYKDSLSRGMTPLLLGIYTRDDLTLFCDFNIEDFVAKKSNNSSAHVYTEDLSFAAEDGIFQKTDYRGNHITVFRPDCAETFLSEKFGLEAESQEASADEDSAFNILDYFTGLPSPAPGAAPAFLGTMPDEIVDIFRDFFLGLPSRWEGIDCYKEMIADNYRNKYQPEWAGFYLEYRFEKYLKENSLEHLIRYEQNKKKNGIDLDLYFPTLMDYGDLKAHSDYSKGIQGNDWNTIFGILGQTDYEHHIYYIICEHATYKDSEYGYETTQFWNRAQGKSNLMSYQKRMKHHVVLTKMHILDINNSNKHFLSMFRQGVNSNGKLREPKIMIDHDMISKFSICDVTI</sequence>
<comment type="caution">
    <text evidence="2">The sequence shown here is derived from an EMBL/GenBank/DDBJ whole genome shotgun (WGS) entry which is preliminary data.</text>
</comment>
<dbReference type="AlphaFoldDB" id="A0A844FD01"/>
<accession>A0A844FD01</accession>
<gene>
    <name evidence="2" type="ORF">FYJ37_12505</name>
</gene>
<protein>
    <recommendedName>
        <fullName evidence="1">Methylase-associated X1 domain-containing protein</fullName>
    </recommendedName>
</protein>
<reference evidence="2 3" key="1">
    <citation type="submission" date="2019-08" db="EMBL/GenBank/DDBJ databases">
        <title>In-depth cultivation of the pig gut microbiome towards novel bacterial diversity and tailored functional studies.</title>
        <authorList>
            <person name="Wylensek D."/>
            <person name="Hitch T.C.A."/>
            <person name="Clavel T."/>
        </authorList>
    </citation>
    <scope>NUCLEOTIDE SEQUENCE [LARGE SCALE GENOMIC DNA]</scope>
    <source>
        <strain evidence="2 3">BL-389-WT-3D</strain>
    </source>
</reference>